<dbReference type="SMART" id="SM01401">
    <property type="entry name" value="Sds3"/>
    <property type="match status" value="1"/>
</dbReference>
<keyword evidence="2" id="KW-0678">Repressor</keyword>
<dbReference type="GO" id="GO:0005654">
    <property type="term" value="C:nucleoplasm"/>
    <property type="evidence" value="ECO:0007669"/>
    <property type="project" value="UniProtKB-ARBA"/>
</dbReference>
<name>A0A7T8GL00_CALRO</name>
<evidence type="ECO:0000256" key="5">
    <source>
        <dbReference type="ARBA" id="ARBA00023242"/>
    </source>
</evidence>
<dbReference type="GO" id="GO:0010468">
    <property type="term" value="P:regulation of gene expression"/>
    <property type="evidence" value="ECO:0007669"/>
    <property type="project" value="UniProtKB-ARBA"/>
</dbReference>
<dbReference type="PANTHER" id="PTHR21964">
    <property type="entry name" value="BREAST CANCER METASTASIS-SUPPRESSOR 1"/>
    <property type="match status" value="1"/>
</dbReference>
<evidence type="ECO:0000256" key="2">
    <source>
        <dbReference type="ARBA" id="ARBA00022491"/>
    </source>
</evidence>
<feature type="region of interest" description="Disordered" evidence="6">
    <location>
        <begin position="119"/>
        <end position="141"/>
    </location>
</feature>
<proteinExistence type="predicted"/>
<dbReference type="InterPro" id="IPR013907">
    <property type="entry name" value="Sds3"/>
</dbReference>
<keyword evidence="5" id="KW-0539">Nucleus</keyword>
<sequence>MSYPLSGQTPLPQAVSGGAPRRYPPGVLQEARKLESALKERHRFNDLVRQLEINMVTSDYLREKVSCAQEFEEQKLYLRESLVAELEDKMRLIESERGGMELGSGGDAMELKTISTRKLRRRTNIDGGGSGGHSGSDKRRKMNVQNNVQLLLEENEILEDLRIVNKNKLTP</sequence>
<feature type="region of interest" description="Disordered" evidence="6">
    <location>
        <begin position="1"/>
        <end position="24"/>
    </location>
</feature>
<evidence type="ECO:0000256" key="4">
    <source>
        <dbReference type="ARBA" id="ARBA00023163"/>
    </source>
</evidence>
<accession>A0A7T8GL00</accession>
<evidence type="ECO:0000256" key="1">
    <source>
        <dbReference type="ARBA" id="ARBA00004123"/>
    </source>
</evidence>
<feature type="compositionally biased region" description="Polar residues" evidence="6">
    <location>
        <begin position="1"/>
        <end position="11"/>
    </location>
</feature>
<evidence type="ECO:0000313" key="7">
    <source>
        <dbReference type="EMBL" id="QQP31566.1"/>
    </source>
</evidence>
<dbReference type="AlphaFoldDB" id="A0A7T8GL00"/>
<feature type="non-terminal residue" evidence="7">
    <location>
        <position position="1"/>
    </location>
</feature>
<dbReference type="OrthoDB" id="70376at2759"/>
<comment type="subcellular location">
    <subcellularLocation>
        <location evidence="1">Nucleus</location>
    </subcellularLocation>
</comment>
<gene>
    <name evidence="7" type="ORF">FKW44_025203</name>
</gene>
<protein>
    <submittedName>
        <fullName evidence="7">Uncharacterized protein</fullName>
    </submittedName>
</protein>
<evidence type="ECO:0000313" key="8">
    <source>
        <dbReference type="Proteomes" id="UP000595437"/>
    </source>
</evidence>
<keyword evidence="8" id="KW-1185">Reference proteome</keyword>
<evidence type="ECO:0000256" key="6">
    <source>
        <dbReference type="SAM" id="MobiDB-lite"/>
    </source>
</evidence>
<reference evidence="8" key="1">
    <citation type="submission" date="2021-01" db="EMBL/GenBank/DDBJ databases">
        <title>Caligus Genome Assembly.</title>
        <authorList>
            <person name="Gallardo-Escarate C."/>
        </authorList>
    </citation>
    <scope>NUCLEOTIDE SEQUENCE [LARGE SCALE GENOMIC DNA]</scope>
</reference>
<dbReference type="EMBL" id="CP045910">
    <property type="protein sequence ID" value="QQP31566.1"/>
    <property type="molecule type" value="Genomic_DNA"/>
</dbReference>
<organism evidence="7 8">
    <name type="scientific">Caligus rogercresseyi</name>
    <name type="common">Sea louse</name>
    <dbReference type="NCBI Taxonomy" id="217165"/>
    <lineage>
        <taxon>Eukaryota</taxon>
        <taxon>Metazoa</taxon>
        <taxon>Ecdysozoa</taxon>
        <taxon>Arthropoda</taxon>
        <taxon>Crustacea</taxon>
        <taxon>Multicrustacea</taxon>
        <taxon>Hexanauplia</taxon>
        <taxon>Copepoda</taxon>
        <taxon>Siphonostomatoida</taxon>
        <taxon>Caligidae</taxon>
        <taxon>Caligus</taxon>
    </lineage>
</organism>
<evidence type="ECO:0000256" key="3">
    <source>
        <dbReference type="ARBA" id="ARBA00023015"/>
    </source>
</evidence>
<dbReference type="Proteomes" id="UP000595437">
    <property type="component" value="Chromosome 21"/>
</dbReference>
<keyword evidence="3" id="KW-0805">Transcription regulation</keyword>
<keyword evidence="4" id="KW-0804">Transcription</keyword>